<dbReference type="EMBL" id="JBBPBK010000010">
    <property type="protein sequence ID" value="KAK9276274.1"/>
    <property type="molecule type" value="Genomic_DNA"/>
</dbReference>
<reference evidence="4 5" key="1">
    <citation type="journal article" date="2024" name="Plant J.">
        <title>Genome sequences and population genomics reveal climatic adaptation and genomic divergence between two closely related sweetgum species.</title>
        <authorList>
            <person name="Xu W.Q."/>
            <person name="Ren C.Q."/>
            <person name="Zhang X.Y."/>
            <person name="Comes H.P."/>
            <person name="Liu X.H."/>
            <person name="Li Y.G."/>
            <person name="Kettle C.J."/>
            <person name="Jalonen R."/>
            <person name="Gaisberger H."/>
            <person name="Ma Y.Z."/>
            <person name="Qiu Y.X."/>
        </authorList>
    </citation>
    <scope>NUCLEOTIDE SEQUENCE [LARGE SCALE GENOMIC DNA]</scope>
    <source>
        <strain evidence="4">Hangzhou</strain>
    </source>
</reference>
<protein>
    <recommendedName>
        <fullName evidence="3">DNA polymerase alpha subunit B N-terminal domain-containing protein</fullName>
    </recommendedName>
</protein>
<dbReference type="InterPro" id="IPR043034">
    <property type="entry name" value="DNA_pol_alpha_B_N_sf"/>
</dbReference>
<keyword evidence="5" id="KW-1185">Reference proteome</keyword>
<proteinExistence type="predicted"/>
<evidence type="ECO:0000313" key="4">
    <source>
        <dbReference type="EMBL" id="KAK9276274.1"/>
    </source>
</evidence>
<evidence type="ECO:0000256" key="2">
    <source>
        <dbReference type="ARBA" id="ARBA00023242"/>
    </source>
</evidence>
<dbReference type="Pfam" id="PF08418">
    <property type="entry name" value="Pol_alpha_B_N"/>
    <property type="match status" value="1"/>
</dbReference>
<dbReference type="GO" id="GO:0005658">
    <property type="term" value="C:alpha DNA polymerase:primase complex"/>
    <property type="evidence" value="ECO:0007669"/>
    <property type="project" value="TreeGrafter"/>
</dbReference>
<dbReference type="PANTHER" id="PTHR23061">
    <property type="entry name" value="DNA POLYMERASE 2 ALPHA 70 KDA SUBUNIT"/>
    <property type="match status" value="1"/>
</dbReference>
<organism evidence="4 5">
    <name type="scientific">Liquidambar formosana</name>
    <name type="common">Formosan gum</name>
    <dbReference type="NCBI Taxonomy" id="63359"/>
    <lineage>
        <taxon>Eukaryota</taxon>
        <taxon>Viridiplantae</taxon>
        <taxon>Streptophyta</taxon>
        <taxon>Embryophyta</taxon>
        <taxon>Tracheophyta</taxon>
        <taxon>Spermatophyta</taxon>
        <taxon>Magnoliopsida</taxon>
        <taxon>eudicotyledons</taxon>
        <taxon>Gunneridae</taxon>
        <taxon>Pentapetalae</taxon>
        <taxon>Saxifragales</taxon>
        <taxon>Altingiaceae</taxon>
        <taxon>Liquidambar</taxon>
    </lineage>
</organism>
<dbReference type="InterPro" id="IPR016722">
    <property type="entry name" value="DNA_pol_alpha_bsu"/>
</dbReference>
<keyword evidence="2" id="KW-0539">Nucleus</keyword>
<evidence type="ECO:0000256" key="1">
    <source>
        <dbReference type="ARBA" id="ARBA00004123"/>
    </source>
</evidence>
<dbReference type="PANTHER" id="PTHR23061:SF12">
    <property type="entry name" value="DNA POLYMERASE ALPHA SUBUNIT B"/>
    <property type="match status" value="1"/>
</dbReference>
<name>A0AAP0REA8_LIQFO</name>
<dbReference type="GO" id="GO:0006270">
    <property type="term" value="P:DNA replication initiation"/>
    <property type="evidence" value="ECO:0007669"/>
    <property type="project" value="TreeGrafter"/>
</dbReference>
<comment type="caution">
    <text evidence="4">The sequence shown here is derived from an EMBL/GenBank/DDBJ whole genome shotgun (WGS) entry which is preliminary data.</text>
</comment>
<accession>A0AAP0REA8</accession>
<gene>
    <name evidence="4" type="ORF">L1049_005805</name>
</gene>
<dbReference type="InterPro" id="IPR013627">
    <property type="entry name" value="Pol_alpha_B_N"/>
</dbReference>
<dbReference type="Gene3D" id="1.10.8.530">
    <property type="entry name" value="DNA polymerase alpha-primase, subunit B, N-terminal domain"/>
    <property type="match status" value="1"/>
</dbReference>
<feature type="domain" description="DNA polymerase alpha subunit B N-terminal" evidence="3">
    <location>
        <begin position="3"/>
        <end position="60"/>
    </location>
</feature>
<dbReference type="AlphaFoldDB" id="A0AAP0REA8"/>
<evidence type="ECO:0000259" key="3">
    <source>
        <dbReference type="Pfam" id="PF08418"/>
    </source>
</evidence>
<dbReference type="FunFam" id="1.10.8.530:FF:000002">
    <property type="entry name" value="DNA polymerase alpha subunit B"/>
    <property type="match status" value="1"/>
</dbReference>
<dbReference type="Proteomes" id="UP001415857">
    <property type="component" value="Unassembled WGS sequence"/>
</dbReference>
<comment type="subcellular location">
    <subcellularLocation>
        <location evidence="1">Nucleus</location>
    </subcellularLocation>
</comment>
<evidence type="ECO:0000313" key="5">
    <source>
        <dbReference type="Proteomes" id="UP001415857"/>
    </source>
</evidence>
<sequence length="124" mass="14645">MEEEIKEEFVRSGFSLDDEQEIPKKCLTFCINYKLTPSDLVSSWEVYYLNRQLNEPTVQNAQMDGFLLYLENELKEAVIKEESHLHVYSSNDVDKILSNEDEDIKDWDSWHSDRQVRKPPSRAS</sequence>